<dbReference type="GO" id="GO:0005737">
    <property type="term" value="C:cytoplasm"/>
    <property type="evidence" value="ECO:0007669"/>
    <property type="project" value="UniProtKB-SubCell"/>
</dbReference>
<dbReference type="Proteomes" id="UP001221302">
    <property type="component" value="Unassembled WGS sequence"/>
</dbReference>
<dbReference type="GO" id="GO:0009086">
    <property type="term" value="P:methionine biosynthetic process"/>
    <property type="evidence" value="ECO:0007669"/>
    <property type="project" value="UniProtKB-UniRule"/>
</dbReference>
<dbReference type="NCBIfam" id="NF001209">
    <property type="entry name" value="PRK00175.1"/>
    <property type="match status" value="1"/>
</dbReference>
<comment type="catalytic activity">
    <reaction evidence="2">
        <text>L-homoserine + acetyl-CoA = O-acetyl-L-homoserine + CoA</text>
        <dbReference type="Rhea" id="RHEA:13701"/>
        <dbReference type="ChEBI" id="CHEBI:57287"/>
        <dbReference type="ChEBI" id="CHEBI:57288"/>
        <dbReference type="ChEBI" id="CHEBI:57476"/>
        <dbReference type="ChEBI" id="CHEBI:57716"/>
        <dbReference type="EC" id="2.3.1.31"/>
    </reaction>
</comment>
<name>A0AAE3TBB4_9BACT</name>
<organism evidence="5 6">
    <name type="scientific">Stygiobacter electus</name>
    <dbReference type="NCBI Taxonomy" id="3032292"/>
    <lineage>
        <taxon>Bacteria</taxon>
        <taxon>Pseudomonadati</taxon>
        <taxon>Ignavibacteriota</taxon>
        <taxon>Ignavibacteria</taxon>
        <taxon>Ignavibacteriales</taxon>
        <taxon>Melioribacteraceae</taxon>
        <taxon>Stygiobacter</taxon>
    </lineage>
</organism>
<feature type="active site" evidence="2 3">
    <location>
        <position position="317"/>
    </location>
</feature>
<feature type="active site" description="Nucleophile" evidence="2 3">
    <location>
        <position position="159"/>
    </location>
</feature>
<dbReference type="EMBL" id="JARGDL010000001">
    <property type="protein sequence ID" value="MDF1610635.1"/>
    <property type="molecule type" value="Genomic_DNA"/>
</dbReference>
<comment type="similarity">
    <text evidence="2">Belongs to the AB hydrolase superfamily. MetX family.</text>
</comment>
<feature type="active site" evidence="2 3">
    <location>
        <position position="346"/>
    </location>
</feature>
<comment type="caution">
    <text evidence="5">The sequence shown here is derived from an EMBL/GenBank/DDBJ whole genome shotgun (WGS) entry which is preliminary data.</text>
</comment>
<dbReference type="SUPFAM" id="SSF53474">
    <property type="entry name" value="alpha/beta-Hydrolases"/>
    <property type="match status" value="1"/>
</dbReference>
<feature type="binding site" evidence="2">
    <location>
        <position position="226"/>
    </location>
    <ligand>
        <name>substrate</name>
    </ligand>
</feature>
<comment type="caution">
    <text evidence="2">Lacks conserved residue(s) required for the propagation of feature annotation.</text>
</comment>
<dbReference type="EC" id="2.3.1.31" evidence="2"/>
<dbReference type="GO" id="GO:0009092">
    <property type="term" value="P:homoserine metabolic process"/>
    <property type="evidence" value="ECO:0007669"/>
    <property type="project" value="TreeGrafter"/>
</dbReference>
<comment type="subcellular location">
    <subcellularLocation>
        <location evidence="2">Cytoplasm</location>
    </subcellularLocation>
</comment>
<evidence type="ECO:0000256" key="2">
    <source>
        <dbReference type="HAMAP-Rule" id="MF_00296"/>
    </source>
</evidence>
<keyword evidence="2" id="KW-0028">Amino-acid biosynthesis</keyword>
<keyword evidence="2" id="KW-0963">Cytoplasm</keyword>
<accession>A0AAE3TBB4</accession>
<dbReference type="NCBIfam" id="TIGR01392">
    <property type="entry name" value="homoserO_Ac_trn"/>
    <property type="match status" value="1"/>
</dbReference>
<protein>
    <recommendedName>
        <fullName evidence="2">Homoserine O-acetyltransferase</fullName>
        <shortName evidence="2">HAT</shortName>
        <ecNumber evidence="2">2.3.1.31</ecNumber>
    </recommendedName>
    <alternativeName>
        <fullName evidence="2">Homoserine transacetylase</fullName>
        <shortName evidence="2">HTA</shortName>
    </alternativeName>
</protein>
<dbReference type="PIRSF" id="PIRSF000443">
    <property type="entry name" value="Homoser_Ac_trans"/>
    <property type="match status" value="1"/>
</dbReference>
<keyword evidence="6" id="KW-1185">Reference proteome</keyword>
<dbReference type="AlphaFoldDB" id="A0AAE3TBB4"/>
<dbReference type="InterPro" id="IPR008220">
    <property type="entry name" value="HAT_MetX-like"/>
</dbReference>
<dbReference type="InterPro" id="IPR029058">
    <property type="entry name" value="AB_hydrolase_fold"/>
</dbReference>
<dbReference type="Pfam" id="PF00561">
    <property type="entry name" value="Abhydrolase_1"/>
    <property type="match status" value="1"/>
</dbReference>
<comment type="pathway">
    <text evidence="2">Amino-acid biosynthesis; L-methionine biosynthesis via de novo pathway; O-acetyl-L-homoserine from L-homoserine: step 1/1.</text>
</comment>
<dbReference type="HAMAP" id="MF_00296">
    <property type="entry name" value="MetX_acyltransf"/>
    <property type="match status" value="1"/>
</dbReference>
<comment type="function">
    <text evidence="2">Transfers an acetyl group from acetyl-CoA to L-homoserine, forming acetyl-L-homoserine.</text>
</comment>
<feature type="domain" description="AB hydrolase-1" evidence="4">
    <location>
        <begin position="54"/>
        <end position="350"/>
    </location>
</feature>
<dbReference type="RefSeq" id="WP_321534400.1">
    <property type="nucleotide sequence ID" value="NZ_JARGDL010000001.1"/>
</dbReference>
<keyword evidence="2 5" id="KW-0012">Acyltransferase</keyword>
<evidence type="ECO:0000256" key="3">
    <source>
        <dbReference type="PIRSR" id="PIRSR000443-1"/>
    </source>
</evidence>
<keyword evidence="2" id="KW-0486">Methionine biosynthesis</keyword>
<keyword evidence="1 2" id="KW-0808">Transferase</keyword>
<proteinExistence type="inferred from homology"/>
<feature type="binding site" evidence="2">
    <location>
        <position position="347"/>
    </location>
    <ligand>
        <name>substrate</name>
    </ligand>
</feature>
<sequence length="367" mass="41493">MKDKIKVIHDLFKDENNYQKFLLEDEFIFESGDKLKNITVAYETYGKLNEDGTNAIIVCHALTGDAHASSFNNPDGRDGWWDGIIGEDKALDPKKYFIVCSNFLGSCYGTSGPASINNSTNQKFNLSFPKVTVRDMVHLQKYLIDYLGIQKIKTVIGGSLGGMQALEWALLYPELVESIIPIACGAKHSAWAIGLNEIQRKAIMDDPHWNNGNYYSQPLNGLATARMLAMMTYRTNMNFENRFGRSVKEIIEKKPFYEVESYLHYQGKKLVARFDANAYLYITHAMDSHDIGKDRNGVVNALNSIIAITLVIGIDTDILYPTNEQKEIAENVANGRYHEIKSVYGHDAFLIEFEQMNPAIKNFLESL</sequence>
<dbReference type="PANTHER" id="PTHR32268">
    <property type="entry name" value="HOMOSERINE O-ACETYLTRANSFERASE"/>
    <property type="match status" value="1"/>
</dbReference>
<dbReference type="InterPro" id="IPR000073">
    <property type="entry name" value="AB_hydrolase_1"/>
</dbReference>
<reference evidence="5" key="1">
    <citation type="submission" date="2023-03" db="EMBL/GenBank/DDBJ databases">
        <title>Stygiobacter electus gen. nov., sp. nov., facultatively anaerobic thermotolerant bacterium of the class Ignavibacteria from a well of Yessentuki mineral water deposit.</title>
        <authorList>
            <person name="Podosokorskaya O.A."/>
            <person name="Elcheninov A.G."/>
            <person name="Petrova N.F."/>
            <person name="Zavarzina D.G."/>
            <person name="Kublanov I.V."/>
            <person name="Merkel A.Y."/>
        </authorList>
    </citation>
    <scope>NUCLEOTIDE SEQUENCE</scope>
    <source>
        <strain evidence="5">09-Me</strain>
    </source>
</reference>
<gene>
    <name evidence="5" type="primary">metX</name>
    <name evidence="2" type="synonym">metXA</name>
    <name evidence="5" type="ORF">P0M35_00605</name>
</gene>
<dbReference type="Gene3D" id="3.40.50.1820">
    <property type="entry name" value="alpha/beta hydrolase"/>
    <property type="match status" value="1"/>
</dbReference>
<evidence type="ECO:0000313" key="6">
    <source>
        <dbReference type="Proteomes" id="UP001221302"/>
    </source>
</evidence>
<evidence type="ECO:0000259" key="4">
    <source>
        <dbReference type="Pfam" id="PF00561"/>
    </source>
</evidence>
<comment type="subunit">
    <text evidence="2">Homodimer.</text>
</comment>
<evidence type="ECO:0000313" key="5">
    <source>
        <dbReference type="EMBL" id="MDF1610635.1"/>
    </source>
</evidence>
<dbReference type="PANTHER" id="PTHR32268:SF11">
    <property type="entry name" value="HOMOSERINE O-ACETYLTRANSFERASE"/>
    <property type="match status" value="1"/>
</dbReference>
<dbReference type="GO" id="GO:0004414">
    <property type="term" value="F:homoserine O-acetyltransferase activity"/>
    <property type="evidence" value="ECO:0007669"/>
    <property type="project" value="UniProtKB-UniRule"/>
</dbReference>
<evidence type="ECO:0000256" key="1">
    <source>
        <dbReference type="ARBA" id="ARBA00022679"/>
    </source>
</evidence>